<dbReference type="OrthoDB" id="536811at2759"/>
<feature type="compositionally biased region" description="Pro residues" evidence="1">
    <location>
        <begin position="450"/>
        <end position="570"/>
    </location>
</feature>
<evidence type="ECO:0000256" key="1">
    <source>
        <dbReference type="SAM" id="MobiDB-lite"/>
    </source>
</evidence>
<dbReference type="EMBL" id="GL378333">
    <property type="protein sequence ID" value="EFJ49885.1"/>
    <property type="molecule type" value="Genomic_DNA"/>
</dbReference>
<organism evidence="5">
    <name type="scientific">Volvox carteri f. nagariensis</name>
    <dbReference type="NCBI Taxonomy" id="3068"/>
    <lineage>
        <taxon>Eukaryota</taxon>
        <taxon>Viridiplantae</taxon>
        <taxon>Chlorophyta</taxon>
        <taxon>core chlorophytes</taxon>
        <taxon>Chlorophyceae</taxon>
        <taxon>CS clade</taxon>
        <taxon>Chlamydomonadales</taxon>
        <taxon>Volvocaceae</taxon>
        <taxon>Volvox</taxon>
    </lineage>
</organism>
<dbReference type="GeneID" id="9623655"/>
<sequence length="591" mass="62229">MALHGGTRRSPVGPKLVMAYLLVIFLSLLGPGAQSQTVQPTKIEGKLVYKDAHVRKIWSLVTMSTGVVYTLPSQPIDASLGSAIPAGSTVSLNCIAAASQPTNCTATTAARITTSAAPVPTTDLKIKLLVMVLSLTGTCTKTGATVTSVQTAYTSPTGYANFLRNCSYGKVVYDTVTVVATPVACSSTILNNCNEDAMATAAKASVTAQRGASFLNSFTHFSYVLPNGMVNTCGWVGLAELPGTQTWYTPDQDGIFDKGTVMQENIHNLNIYHGWKAGVEYNDYSTSMGMGQSCPSAPELWRLGWATVLDLLNSNNFPANAFKTYTLPATSASSMGNMIKLQTDWMPSYTKNVYLALRTIGGGDQDLKAEFDRKVNIHELNKDIDNNFMARGDPRVTIIGTVAASSSMDLPAYKLFIRTGVLLESGTKIVVKVCRYTASSSACQDAAQASPPPPSPPPPTVVKKSPPPPPPVKKSPPPPPPPPPPSPPPPSSPNKSPPPPPNKFKKSPPPPPPPTPPPPAPPPPASKKSPPPPPPGTRKSPPPPPKRKSSPPPPPDAPPPIEEAPPPDYSSPPSGGGDAPPPYDAPPQSWA</sequence>
<evidence type="ECO:0000313" key="4">
    <source>
        <dbReference type="EMBL" id="EFJ49885.1"/>
    </source>
</evidence>
<dbReference type="InParanoid" id="D8TRF7"/>
<dbReference type="Pfam" id="PF05548">
    <property type="entry name" value="Peptidase_M11"/>
    <property type="match status" value="1"/>
</dbReference>
<keyword evidence="2" id="KW-0732">Signal</keyword>
<evidence type="ECO:0000313" key="5">
    <source>
        <dbReference type="Proteomes" id="UP000001058"/>
    </source>
</evidence>
<feature type="signal peptide" evidence="2">
    <location>
        <begin position="1"/>
        <end position="35"/>
    </location>
</feature>
<dbReference type="PANTHER" id="PTHR36586">
    <property type="entry name" value="PROLINE-RICH EXTENSIN-LIKE"/>
    <property type="match status" value="1"/>
</dbReference>
<feature type="domain" description="Peptidase M11 gametolysin" evidence="3">
    <location>
        <begin position="127"/>
        <end position="408"/>
    </location>
</feature>
<protein>
    <submittedName>
        <fullName evidence="4">Metalloproteinase, extracellular matrix glycoprotein VMP42</fullName>
    </submittedName>
</protein>
<evidence type="ECO:0000256" key="2">
    <source>
        <dbReference type="SAM" id="SignalP"/>
    </source>
</evidence>
<reference evidence="4 5" key="1">
    <citation type="journal article" date="2010" name="Science">
        <title>Genomic analysis of organismal complexity in the multicellular green alga Volvox carteri.</title>
        <authorList>
            <person name="Prochnik S.E."/>
            <person name="Umen J."/>
            <person name="Nedelcu A.M."/>
            <person name="Hallmann A."/>
            <person name="Miller S.M."/>
            <person name="Nishii I."/>
            <person name="Ferris P."/>
            <person name="Kuo A."/>
            <person name="Mitros T."/>
            <person name="Fritz-Laylin L.K."/>
            <person name="Hellsten U."/>
            <person name="Chapman J."/>
            <person name="Simakov O."/>
            <person name="Rensing S.A."/>
            <person name="Terry A."/>
            <person name="Pangilinan J."/>
            <person name="Kapitonov V."/>
            <person name="Jurka J."/>
            <person name="Salamov A."/>
            <person name="Shapiro H."/>
            <person name="Schmutz J."/>
            <person name="Grimwood J."/>
            <person name="Lindquist E."/>
            <person name="Lucas S."/>
            <person name="Grigoriev I.V."/>
            <person name="Schmitt R."/>
            <person name="Kirk D."/>
            <person name="Rokhsar D.S."/>
        </authorList>
    </citation>
    <scope>NUCLEOTIDE SEQUENCE [LARGE SCALE GENOMIC DNA]</scope>
    <source>
        <strain evidence="5">f. Nagariensis / Eve</strain>
    </source>
</reference>
<feature type="region of interest" description="Disordered" evidence="1">
    <location>
        <begin position="445"/>
        <end position="591"/>
    </location>
</feature>
<dbReference type="AlphaFoldDB" id="D8TRF7"/>
<dbReference type="PANTHER" id="PTHR36586:SF27">
    <property type="entry name" value="EXTENSIN-2-LIKE"/>
    <property type="match status" value="1"/>
</dbReference>
<name>D8TRF7_VOLCA</name>
<dbReference type="RefSeq" id="XP_002948950.1">
    <property type="nucleotide sequence ID" value="XM_002948904.1"/>
</dbReference>
<dbReference type="InterPro" id="IPR008752">
    <property type="entry name" value="Peptidase_M11"/>
</dbReference>
<evidence type="ECO:0000259" key="3">
    <source>
        <dbReference type="Pfam" id="PF05548"/>
    </source>
</evidence>
<dbReference type="eggNOG" id="ENOG502QUGT">
    <property type="taxonomic scope" value="Eukaryota"/>
</dbReference>
<dbReference type="PRINTS" id="PR01217">
    <property type="entry name" value="PRICHEXTENSN"/>
</dbReference>
<keyword evidence="5" id="KW-1185">Reference proteome</keyword>
<proteinExistence type="predicted"/>
<dbReference type="STRING" id="3068.D8TRF7"/>
<dbReference type="Proteomes" id="UP000001058">
    <property type="component" value="Unassembled WGS sequence"/>
</dbReference>
<feature type="chain" id="PRO_5003123793" evidence="2">
    <location>
        <begin position="36"/>
        <end position="591"/>
    </location>
</feature>
<accession>D8TRF7</accession>
<gene>
    <name evidence="4" type="primary">vmp42</name>
    <name evidence="4" type="ORF">VOLCADRAFT_104131</name>
</gene>
<dbReference type="KEGG" id="vcn:VOLCADRAFT_104131"/>